<organism evidence="1 2">
    <name type="scientific">Actinoplanes oblitus</name>
    <dbReference type="NCBI Taxonomy" id="3040509"/>
    <lineage>
        <taxon>Bacteria</taxon>
        <taxon>Bacillati</taxon>
        <taxon>Actinomycetota</taxon>
        <taxon>Actinomycetes</taxon>
        <taxon>Micromonosporales</taxon>
        <taxon>Micromonosporaceae</taxon>
        <taxon>Actinoplanes</taxon>
    </lineage>
</organism>
<dbReference type="RefSeq" id="WP_284920115.1">
    <property type="nucleotide sequence ID" value="NZ_CP126980.1"/>
</dbReference>
<proteinExistence type="predicted"/>
<dbReference type="EMBL" id="CP126980">
    <property type="protein sequence ID" value="WIM98732.1"/>
    <property type="molecule type" value="Genomic_DNA"/>
</dbReference>
<name>A0ABY8WMS0_9ACTN</name>
<keyword evidence="2" id="KW-1185">Reference proteome</keyword>
<sequence length="253" mass="27063">MRLDGVEVKVSLDSDQTAKAVQALELPDLPPWQVYFVEDVTAGLCSATPLLDQHLILRARRRTSGKDDVTVKYRPGRRSQLTDSWLAVTKTKVDGLKSEFKIEEDWAADRRTLAVSLTAELPAGVVAAVAGGERTINALLSADQKRLIEECAGFAVNLGTLTMLPAVSAVRWPEFAVPRPDGPGLDVRAERWTVGDLDFLELSIVDTVQGAPAAQAALLAFVEGRGLVPSSAEAKTTQVMRALVARSACGSGG</sequence>
<reference evidence="1 2" key="1">
    <citation type="submission" date="2023-06" db="EMBL/GenBank/DDBJ databases">
        <authorList>
            <person name="Yushchuk O."/>
            <person name="Binda E."/>
            <person name="Ruckert-Reed C."/>
            <person name="Fedorenko V."/>
            <person name="Kalinowski J."/>
            <person name="Marinelli F."/>
        </authorList>
    </citation>
    <scope>NUCLEOTIDE SEQUENCE [LARGE SCALE GENOMIC DNA]</scope>
    <source>
        <strain evidence="1 2">NRRL 3884</strain>
    </source>
</reference>
<evidence type="ECO:0008006" key="3">
    <source>
        <dbReference type="Google" id="ProtNLM"/>
    </source>
</evidence>
<evidence type="ECO:0000313" key="2">
    <source>
        <dbReference type="Proteomes" id="UP001240150"/>
    </source>
</evidence>
<accession>A0ABY8WMS0</accession>
<dbReference type="Proteomes" id="UP001240150">
    <property type="component" value="Chromosome"/>
</dbReference>
<protein>
    <recommendedName>
        <fullName evidence="3">CYTH domain-containing protein</fullName>
    </recommendedName>
</protein>
<gene>
    <name evidence="1" type="ORF">ACTOB_002342</name>
</gene>
<evidence type="ECO:0000313" key="1">
    <source>
        <dbReference type="EMBL" id="WIM98732.1"/>
    </source>
</evidence>